<name>A0A563VLK6_9CYAN</name>
<feature type="active site" description="Charge relay system" evidence="4">
    <location>
        <position position="281"/>
    </location>
</feature>
<dbReference type="OrthoDB" id="457503at2"/>
<evidence type="ECO:0000256" key="3">
    <source>
        <dbReference type="ARBA" id="ARBA00022801"/>
    </source>
</evidence>
<dbReference type="InterPro" id="IPR029058">
    <property type="entry name" value="AB_hydrolase_fold"/>
</dbReference>
<keyword evidence="7" id="KW-1185">Reference proteome</keyword>
<dbReference type="InterPro" id="IPR012020">
    <property type="entry name" value="ABHD4"/>
</dbReference>
<dbReference type="PIRSF" id="PIRSF005211">
    <property type="entry name" value="Ab_hydro_YheT"/>
    <property type="match status" value="1"/>
</dbReference>
<comment type="similarity">
    <text evidence="1">Belongs to the AB hydrolase superfamily. AB hydrolase 4 family.</text>
</comment>
<evidence type="ECO:0000259" key="5">
    <source>
        <dbReference type="Pfam" id="PF00561"/>
    </source>
</evidence>
<proteinExistence type="inferred from homology"/>
<evidence type="ECO:0000313" key="7">
    <source>
        <dbReference type="Proteomes" id="UP000320055"/>
    </source>
</evidence>
<feature type="domain" description="AB hydrolase-1" evidence="5">
    <location>
        <begin position="71"/>
        <end position="317"/>
    </location>
</feature>
<dbReference type="GO" id="GO:0034338">
    <property type="term" value="F:short-chain carboxylesterase activity"/>
    <property type="evidence" value="ECO:0007669"/>
    <property type="project" value="TreeGrafter"/>
</dbReference>
<dbReference type="GO" id="GO:0047372">
    <property type="term" value="F:monoacylglycerol lipase activity"/>
    <property type="evidence" value="ECO:0007669"/>
    <property type="project" value="TreeGrafter"/>
</dbReference>
<dbReference type="InterPro" id="IPR000952">
    <property type="entry name" value="AB_hydrolase_4_CS"/>
</dbReference>
<dbReference type="InterPro" id="IPR050960">
    <property type="entry name" value="AB_hydrolase_4_sf"/>
</dbReference>
<evidence type="ECO:0000256" key="4">
    <source>
        <dbReference type="PIRSR" id="PIRSR005211-1"/>
    </source>
</evidence>
<feature type="active site" description="Charge relay system" evidence="4">
    <location>
        <position position="312"/>
    </location>
</feature>
<dbReference type="PROSITE" id="PS01133">
    <property type="entry name" value="UPF0017"/>
    <property type="match status" value="1"/>
</dbReference>
<feature type="active site" description="Charge relay system" evidence="4">
    <location>
        <position position="148"/>
    </location>
</feature>
<dbReference type="EC" id="3.1.1.-" evidence="6"/>
<gene>
    <name evidence="6" type="ORF">H1P_1390023</name>
</gene>
<accession>A0A563VLK6</accession>
<keyword evidence="3 6" id="KW-0378">Hydrolase</keyword>
<evidence type="ECO:0000256" key="2">
    <source>
        <dbReference type="ARBA" id="ARBA00022487"/>
    </source>
</evidence>
<evidence type="ECO:0000256" key="1">
    <source>
        <dbReference type="ARBA" id="ARBA00010884"/>
    </source>
</evidence>
<sequence>MLYSSFTPPLLLNNGLLMTIYSAFRSSKTWEQTLIEPEPKYQKVVFTEGEIPLFAWVAIPENPQGTIIGTYGITGTLDNQWFLKILGRKAYQQNYAVILFDWRAHGESAKLSTSLTSDGINEGKDFVSIAAESKALGCPAPFWFTGYSLGGQLALWGIYYSQFLEINGLKASDVAGGAVICPNLDSNRSLPYLMQHPLGKYIEKAIAKELKKLALKLHSYHPQDFSLSAIEAANTIWGFDRELVIPRLGFASVEEYYTASSAFKILPKISKPTLILYAEDDPMFAPNIIPDLNKVGQDNKAIELILTKSGGHVGYLSSPYYQKTIGDRDCWWAWNRILNWINSMK</sequence>
<dbReference type="AlphaFoldDB" id="A0A563VLK6"/>
<keyword evidence="2" id="KW-0719">Serine esterase</keyword>
<dbReference type="Pfam" id="PF00561">
    <property type="entry name" value="Abhydrolase_1"/>
    <property type="match status" value="1"/>
</dbReference>
<dbReference type="PANTHER" id="PTHR10794:SF94">
    <property type="entry name" value="ESTERASE YHET-RELATED"/>
    <property type="match status" value="1"/>
</dbReference>
<dbReference type="RefSeq" id="WP_144870155.1">
    <property type="nucleotide sequence ID" value="NZ_LR213891.1"/>
</dbReference>
<dbReference type="InterPro" id="IPR000073">
    <property type="entry name" value="AB_hydrolase_1"/>
</dbReference>
<protein>
    <submittedName>
        <fullName evidence="6">Putative enzyme</fullName>
        <ecNumber evidence="6">3.1.1.-</ecNumber>
    </submittedName>
</protein>
<dbReference type="EMBL" id="CAACVJ010000045">
    <property type="protein sequence ID" value="VEP12213.1"/>
    <property type="molecule type" value="Genomic_DNA"/>
</dbReference>
<evidence type="ECO:0000313" key="6">
    <source>
        <dbReference type="EMBL" id="VEP12213.1"/>
    </source>
</evidence>
<reference evidence="6 7" key="1">
    <citation type="submission" date="2019-01" db="EMBL/GenBank/DDBJ databases">
        <authorList>
            <person name="Brito A."/>
        </authorList>
    </citation>
    <scope>NUCLEOTIDE SEQUENCE [LARGE SCALE GENOMIC DNA]</scope>
    <source>
        <strain evidence="6">1</strain>
    </source>
</reference>
<dbReference type="PANTHER" id="PTHR10794">
    <property type="entry name" value="ABHYDROLASE DOMAIN-CONTAINING PROTEIN"/>
    <property type="match status" value="1"/>
</dbReference>
<dbReference type="Gene3D" id="3.40.50.1820">
    <property type="entry name" value="alpha/beta hydrolase"/>
    <property type="match status" value="1"/>
</dbReference>
<dbReference type="SUPFAM" id="SSF53474">
    <property type="entry name" value="alpha/beta-Hydrolases"/>
    <property type="match status" value="1"/>
</dbReference>
<dbReference type="Proteomes" id="UP000320055">
    <property type="component" value="Unassembled WGS sequence"/>
</dbReference>
<organism evidence="6 7">
    <name type="scientific">Hyella patelloides LEGE 07179</name>
    <dbReference type="NCBI Taxonomy" id="945734"/>
    <lineage>
        <taxon>Bacteria</taxon>
        <taxon>Bacillati</taxon>
        <taxon>Cyanobacteriota</taxon>
        <taxon>Cyanophyceae</taxon>
        <taxon>Pleurocapsales</taxon>
        <taxon>Hyellaceae</taxon>
        <taxon>Hyella</taxon>
    </lineage>
</organism>